<evidence type="ECO:0000256" key="12">
    <source>
        <dbReference type="ARBA" id="ARBA00032213"/>
    </source>
</evidence>
<comment type="subcellular location">
    <subcellularLocation>
        <location evidence="1">Cytoplasm</location>
    </subcellularLocation>
</comment>
<comment type="caution">
    <text evidence="13">The sequence shown here is derived from an EMBL/GenBank/DDBJ whole genome shotgun (WGS) entry which is preliminary data.</text>
</comment>
<gene>
    <name evidence="13" type="ORF">DES40_0952</name>
</gene>
<keyword evidence="9" id="KW-0456">Lyase</keyword>
<dbReference type="Pfam" id="PF07977">
    <property type="entry name" value="FabA"/>
    <property type="match status" value="1"/>
</dbReference>
<dbReference type="CDD" id="cd01288">
    <property type="entry name" value="FabZ"/>
    <property type="match status" value="1"/>
</dbReference>
<dbReference type="OrthoDB" id="9772788at2"/>
<evidence type="ECO:0000256" key="6">
    <source>
        <dbReference type="ARBA" id="ARBA00022516"/>
    </source>
</evidence>
<proteinExistence type="inferred from homology"/>
<dbReference type="FunFam" id="3.10.129.10:FF:000001">
    <property type="entry name" value="3-hydroxyacyl-[acyl-carrier-protein] dehydratase FabZ"/>
    <property type="match status" value="1"/>
</dbReference>
<dbReference type="GO" id="GO:0019171">
    <property type="term" value="F:(3R)-hydroxyacyl-[acyl-carrier-protein] dehydratase activity"/>
    <property type="evidence" value="ECO:0007669"/>
    <property type="project" value="UniProtKB-EC"/>
</dbReference>
<dbReference type="PANTHER" id="PTHR30272:SF1">
    <property type="entry name" value="3-HYDROXYACYL-[ACYL-CARRIER-PROTEIN] DEHYDRATASE"/>
    <property type="match status" value="1"/>
</dbReference>
<evidence type="ECO:0000256" key="8">
    <source>
        <dbReference type="ARBA" id="ARBA00023098"/>
    </source>
</evidence>
<dbReference type="FunCoup" id="A0A420WL61">
    <property type="interactions" value="427"/>
</dbReference>
<dbReference type="InterPro" id="IPR029069">
    <property type="entry name" value="HotDog_dom_sf"/>
</dbReference>
<dbReference type="GO" id="GO:0016020">
    <property type="term" value="C:membrane"/>
    <property type="evidence" value="ECO:0007669"/>
    <property type="project" value="GOC"/>
</dbReference>
<dbReference type="RefSeq" id="WP_121099387.1">
    <property type="nucleotide sequence ID" value="NZ_RBII01000001.1"/>
</dbReference>
<keyword evidence="14" id="KW-1185">Reference proteome</keyword>
<dbReference type="InParanoid" id="A0A420WL61"/>
<dbReference type="AlphaFoldDB" id="A0A420WL61"/>
<dbReference type="GO" id="GO:0009245">
    <property type="term" value="P:lipid A biosynthetic process"/>
    <property type="evidence" value="ECO:0007669"/>
    <property type="project" value="UniProtKB-KW"/>
</dbReference>
<accession>A0A420WL61</accession>
<keyword evidence="8" id="KW-0443">Lipid metabolism</keyword>
<dbReference type="EC" id="4.2.1.59" evidence="3"/>
<evidence type="ECO:0000256" key="9">
    <source>
        <dbReference type="ARBA" id="ARBA00023239"/>
    </source>
</evidence>
<evidence type="ECO:0000256" key="3">
    <source>
        <dbReference type="ARBA" id="ARBA00013167"/>
    </source>
</evidence>
<comment type="similarity">
    <text evidence="2">Belongs to the thioester dehydratase family. FabZ subfamily.</text>
</comment>
<dbReference type="GO" id="GO:0005737">
    <property type="term" value="C:cytoplasm"/>
    <property type="evidence" value="ECO:0007669"/>
    <property type="project" value="UniProtKB-SubCell"/>
</dbReference>
<dbReference type="InterPro" id="IPR013114">
    <property type="entry name" value="FabA_FabZ"/>
</dbReference>
<name>A0A420WL61_9PROT</name>
<dbReference type="EMBL" id="RBII01000001">
    <property type="protein sequence ID" value="RKQ71625.1"/>
    <property type="molecule type" value="Genomic_DNA"/>
</dbReference>
<protein>
    <recommendedName>
        <fullName evidence="4">3-hydroxyacyl-[acyl-carrier-protein] dehydratase FabZ</fullName>
        <ecNumber evidence="3">4.2.1.59</ecNumber>
    </recommendedName>
    <alternativeName>
        <fullName evidence="11">(3R)-hydroxymyristoyl-[acyl-carrier-protein] dehydratase</fullName>
    </alternativeName>
    <alternativeName>
        <fullName evidence="12">Beta-hydroxyacyl-ACP dehydratase</fullName>
    </alternativeName>
</protein>
<dbReference type="SUPFAM" id="SSF54637">
    <property type="entry name" value="Thioesterase/thiol ester dehydrase-isomerase"/>
    <property type="match status" value="1"/>
</dbReference>
<keyword evidence="6" id="KW-0444">Lipid biosynthesis</keyword>
<reference evidence="13 14" key="1">
    <citation type="submission" date="2018-10" db="EMBL/GenBank/DDBJ databases">
        <title>Genomic Encyclopedia of Type Strains, Phase IV (KMG-IV): sequencing the most valuable type-strain genomes for metagenomic binning, comparative biology and taxonomic classification.</title>
        <authorList>
            <person name="Goeker M."/>
        </authorList>
    </citation>
    <scope>NUCLEOTIDE SEQUENCE [LARGE SCALE GENOMIC DNA]</scope>
    <source>
        <strain evidence="13 14">DSM 22008</strain>
    </source>
</reference>
<evidence type="ECO:0000256" key="2">
    <source>
        <dbReference type="ARBA" id="ARBA00009174"/>
    </source>
</evidence>
<sequence length="151" mass="16759">MTLKYPLDKYTIERFLPHRDPMLFIDRVIYADETSIVAESDIKAEAAYFKGHFPDLPILPGVMIIETVAQAGALIVSLSKGLEAGSFIAFSGVEQAKFRKPVYPGETLLIKAKIERSRRGFYKFSGEAFVGESLAAQLQFSATQMTFNAEA</sequence>
<evidence type="ECO:0000256" key="7">
    <source>
        <dbReference type="ARBA" id="ARBA00022556"/>
    </source>
</evidence>
<organism evidence="13 14">
    <name type="scientific">Litorimonas taeanensis</name>
    <dbReference type="NCBI Taxonomy" id="568099"/>
    <lineage>
        <taxon>Bacteria</taxon>
        <taxon>Pseudomonadati</taxon>
        <taxon>Pseudomonadota</taxon>
        <taxon>Alphaproteobacteria</taxon>
        <taxon>Maricaulales</taxon>
        <taxon>Robiginitomaculaceae</taxon>
    </lineage>
</organism>
<evidence type="ECO:0000256" key="1">
    <source>
        <dbReference type="ARBA" id="ARBA00004496"/>
    </source>
</evidence>
<comment type="function">
    <text evidence="10">Involved in unsaturated fatty acids biosynthesis. Catalyzes the dehydration of short chain beta-hydroxyacyl-ACPs and long chain saturated and unsaturated beta-hydroxyacyl-ACPs.</text>
</comment>
<dbReference type="NCBIfam" id="NF000582">
    <property type="entry name" value="PRK00006.1"/>
    <property type="match status" value="1"/>
</dbReference>
<evidence type="ECO:0000313" key="13">
    <source>
        <dbReference type="EMBL" id="RKQ71625.1"/>
    </source>
</evidence>
<evidence type="ECO:0000256" key="10">
    <source>
        <dbReference type="ARBA" id="ARBA00025049"/>
    </source>
</evidence>
<dbReference type="PANTHER" id="PTHR30272">
    <property type="entry name" value="3-HYDROXYACYL-[ACYL-CARRIER-PROTEIN] DEHYDRATASE"/>
    <property type="match status" value="1"/>
</dbReference>
<keyword evidence="5" id="KW-0963">Cytoplasm</keyword>
<evidence type="ECO:0000256" key="11">
    <source>
        <dbReference type="ARBA" id="ARBA00029890"/>
    </source>
</evidence>
<dbReference type="Gene3D" id="3.10.129.10">
    <property type="entry name" value="Hotdog Thioesterase"/>
    <property type="match status" value="1"/>
</dbReference>
<keyword evidence="7" id="KW-0441">Lipid A biosynthesis</keyword>
<evidence type="ECO:0000256" key="4">
    <source>
        <dbReference type="ARBA" id="ARBA00017176"/>
    </source>
</evidence>
<dbReference type="Proteomes" id="UP000282211">
    <property type="component" value="Unassembled WGS sequence"/>
</dbReference>
<evidence type="ECO:0000313" key="14">
    <source>
        <dbReference type="Proteomes" id="UP000282211"/>
    </source>
</evidence>
<evidence type="ECO:0000256" key="5">
    <source>
        <dbReference type="ARBA" id="ARBA00022490"/>
    </source>
</evidence>